<dbReference type="InterPro" id="IPR039586">
    <property type="entry name" value="CFAP46"/>
</dbReference>
<accession>A0AAD1ULT8</accession>
<dbReference type="Proteomes" id="UP001295684">
    <property type="component" value="Unassembled WGS sequence"/>
</dbReference>
<dbReference type="GO" id="GO:0035082">
    <property type="term" value="P:axoneme assembly"/>
    <property type="evidence" value="ECO:0007669"/>
    <property type="project" value="InterPro"/>
</dbReference>
<dbReference type="PANTHER" id="PTHR15977:SF15">
    <property type="entry name" value="CILIA- AND FLAGELLA-ASSOCIATED PROTEIN 46"/>
    <property type="match status" value="1"/>
</dbReference>
<protein>
    <submittedName>
        <fullName evidence="2">Uncharacterized protein</fullName>
    </submittedName>
</protein>
<feature type="compositionally biased region" description="Basic and acidic residues" evidence="1">
    <location>
        <begin position="2270"/>
        <end position="2295"/>
    </location>
</feature>
<comment type="caution">
    <text evidence="2">The sequence shown here is derived from an EMBL/GenBank/DDBJ whole genome shotgun (WGS) entry which is preliminary data.</text>
</comment>
<evidence type="ECO:0000313" key="3">
    <source>
        <dbReference type="Proteomes" id="UP001295684"/>
    </source>
</evidence>
<dbReference type="InterPro" id="IPR057466">
    <property type="entry name" value="CFAP46_TPR"/>
</dbReference>
<name>A0AAD1ULT8_EUPCR</name>
<organism evidence="2 3">
    <name type="scientific">Euplotes crassus</name>
    <dbReference type="NCBI Taxonomy" id="5936"/>
    <lineage>
        <taxon>Eukaryota</taxon>
        <taxon>Sar</taxon>
        <taxon>Alveolata</taxon>
        <taxon>Ciliophora</taxon>
        <taxon>Intramacronucleata</taxon>
        <taxon>Spirotrichea</taxon>
        <taxon>Hypotrichia</taxon>
        <taxon>Euplotida</taxon>
        <taxon>Euplotidae</taxon>
        <taxon>Moneuplotes</taxon>
    </lineage>
</organism>
<dbReference type="EMBL" id="CAMPGE010012329">
    <property type="protein sequence ID" value="CAI2371102.1"/>
    <property type="molecule type" value="Genomic_DNA"/>
</dbReference>
<reference evidence="2" key="1">
    <citation type="submission" date="2023-07" db="EMBL/GenBank/DDBJ databases">
        <authorList>
            <consortium name="AG Swart"/>
            <person name="Singh M."/>
            <person name="Singh A."/>
            <person name="Seah K."/>
            <person name="Emmerich C."/>
        </authorList>
    </citation>
    <scope>NUCLEOTIDE SEQUENCE</scope>
    <source>
        <strain evidence="2">DP1</strain>
    </source>
</reference>
<feature type="compositionally biased region" description="Acidic residues" evidence="1">
    <location>
        <begin position="1274"/>
        <end position="1284"/>
    </location>
</feature>
<feature type="compositionally biased region" description="Low complexity" evidence="1">
    <location>
        <begin position="1337"/>
        <end position="1354"/>
    </location>
</feature>
<dbReference type="PANTHER" id="PTHR15977">
    <property type="entry name" value="CILIA- AND FLAGELLA-ASSOCIATED PROTEIN 46"/>
    <property type="match status" value="1"/>
</dbReference>
<evidence type="ECO:0000313" key="2">
    <source>
        <dbReference type="EMBL" id="CAI2371102.1"/>
    </source>
</evidence>
<feature type="compositionally biased region" description="Basic residues" evidence="1">
    <location>
        <begin position="1290"/>
        <end position="1322"/>
    </location>
</feature>
<feature type="region of interest" description="Disordered" evidence="1">
    <location>
        <begin position="1274"/>
        <end position="1358"/>
    </location>
</feature>
<gene>
    <name evidence="2" type="ORF">ECRASSUSDP1_LOCUS12422</name>
</gene>
<sequence length="2578" mass="296096">MSVKEKLLRRILIDAEFFLNNIDGDDPYDPVGDAINAGQRNHHIDALVSDMNPEEYKKANTGINEDDPGLGEDKFFELIAEAEEMLKANLFEKETFRILSRECTILYIELAIRSNRRDEQAEDILTFFFNHTTCEDQFYCRALLAQATVEFRKINKQLLKAEVNLEQTMNAWEYIQKALDIITRPENKSRYEFLIYNAAITTYQVLRPLNKPIWSQHFVAILEKISNLLEEKEDADFNLRIRFLSCVSNAYLDAEKKAEGLKFHDKLYELTKKVKECSFQEVMIRNRIHIYRDNNGQLGTIKKDAETGSDPHNIKALCTIQQIKSDCIPENQVEKELTSVMASLSPASVALVEGASGEGNEAQVNKKLSKYDQDRMAEAGRMAIQYDLIALCEGACNVISRSTQGSLRAKIWTEYNKAELTLKKKGKLIDPHTGMKLSLQQQQDEEFERRIEALKILERAMVANKSLGDPDVIIEGCVLIWNTAIPLLKSSTRGYVYKPFTSASNMLELIQANESKLRVCLYLELAKFEIEQDFISKAEEQIRKAMLIDYSLAKDTLQIELNEDDEPGDFQREFERVLTRMKKCIDLRLNIHGEPDTEIDQMVLDIENAKSTGNMYLRETLLDKVLQQLLEYTEPEFELTDEQEKDLNEEQKEQERIKFSKELLKEKKQRKHLASEIADLAFDANLIELAFEAGKESIKAEWDPHKDSDLVISQCKSNYIVAQCFVEMLLEEEIEIGYNDLITITEDQDEREFTEEDHVKYQGWKKKFLEHIQSGVKLAMSTLQPALIFKGAIIFWNNYLPIFKRLDYYDVVLKDAVPVMQECFEGMNNTFTTTNFGTGNIDYNLNLKLNVFTNFSHIYCRIQEKENKDESLRVCEILLEKDLPPHLRKLFDTIRTRITKQAKGPEKKDKGKGGKGEAPAKELTETEMISAEVIGLLELIASNLQSDSNAAFNMVKEAMEKLTPWNPNDNEEIELELHAELWCRLGRLSILLKTTEAAKIALFCANKVLNGIPKVKEQKIENIPNTRLRWYSIGEGLFGEAIAGLVDESVQDKESVIRCSENQITHFVKGCELASKANLSFVLLELAKLLWNAVIPMLDSAFNRKKLITPMSKVHELLMKAKENNDPDFLVLFYHGMFTCVTEQKEWKLGEKMVDEAFTYVPQTHQKVLWEAKALYLSKLGKNVLNAISNMKEGDATLQAKVWVKLAKIFSEPVEQHMAYNKAIEIMNKEESAEVVEILIDYAEWLHRNEYPTLDVEDQLLLAVDVLLDLEPGWDEGEDDEKDEEEKTKTKSRKSRGSRASRVSKAKSRMSKMSKRTGKSIRKSVVGKSAVSRASKRTAMSRTTTRTKKTTTALSKRENEDPQPLFMNVSHFDKLFRIHSMLTYISYDQKEIALDAQFFIMKIWELSYKTLNAMNFLEKHKDQAEKLGFNDQNPEARSNFYNEVFTNPEVEIPELYTSPETPEGWISYEPQEELLEMCKNHEDKTMIAKWAFQKPEITLYHIVQIIDLLEAHYLHIQMIPILKFGKVFTSLVVENEYYKDIFELRLIRITYGFGTVKANSEITKSMQRLALTESMKQKLIQENSSGGMTAKPDMKSKEVNFPTVDKKDPFGIEKIKTHEVWKEAAKELLKFGNYLQAKDLILESMLHARLLKEQNNYSECLHLLSRIAELEGQSSSAIKLGMYCLNYAKDIKLICNSVSTSLRHCIALGNNEANILMEKSLNHFKRIRATVDDKMIVPEISFALQHVYLDCVHWEVIQLDKIGDDIEAKNAKLNEISSHLDNYDTLVHQSGTRIEHVLKTCEISKLLYQCLETNNSFSDESINHLETRLEKGAKLLLRAQEHITSQVPLLPNSPISPSSRSISHPLKRLFGIIKLRLAQANCEIGVFRTSLKTQVSAEGSQNKRVIEDQFLELITKQIDAQNRNVKVDLSIYEKSIVLLNNAMNLLDSRCEEYCECVVEIARCKRLLAFEKKHIRSVWRQDANEINDALNESLVDDEKEPDEDFEDVNANYKEEAIKSFVEILSNLGLMARIISHFDLGRQNLLSKLALEYAECKGNTNKEQCFASLALYQYAISRKELLDFFIKACDSNHPDLLRRMQVERAKTEFKSYSSPEFPKVINENEKKLFEDSNGFKNINASFNFTEEIKKTLPHSSGYLILQFSKNMQSLYVGFAKVDKDQKYEYYLTKLTLSDSIIEELNAIKERIVSLHSYMYKTPITIQEDLDIIEKDAEEELQSIISQTQDFLKPVFSQLDGIINPVIEENEGEEDKEAPPEPKKGKDAAKDNKKGAKDELPKYESNLPLPTSGIESMVLLLDSRLSPLPIEACEIFKSIPVLTRDFSLHMYTNRLMNLGHKAELHNNNGIAKDSIKYIYDIPKSISEKFKEDIIDQHTKLVQGSTWSGVETSDHIPSDGEWQRMLKDSSLFTYFSLTCLLHVYSPEKLSETISITNTNAAIILDRMNSFKPLINKDVLISEHFKEQDQPEQTAALLSIMGLNSVLINQWAICPEENMRIYKHVLEEMGVNGKYIGASVQRHEEKVTETIETQENQADEVIEKKVPRKAIYRLNTICYGVPLNRIS</sequence>
<feature type="region of interest" description="Disordered" evidence="1">
    <location>
        <begin position="900"/>
        <end position="922"/>
    </location>
</feature>
<dbReference type="GO" id="GO:0060294">
    <property type="term" value="P:cilium movement involved in cell motility"/>
    <property type="evidence" value="ECO:0007669"/>
    <property type="project" value="InterPro"/>
</dbReference>
<dbReference type="Pfam" id="PF25439">
    <property type="entry name" value="TPR_CFAP46_N"/>
    <property type="match status" value="1"/>
</dbReference>
<evidence type="ECO:0000256" key="1">
    <source>
        <dbReference type="SAM" id="MobiDB-lite"/>
    </source>
</evidence>
<keyword evidence="3" id="KW-1185">Reference proteome</keyword>
<feature type="compositionally biased region" description="Basic and acidic residues" evidence="1">
    <location>
        <begin position="903"/>
        <end position="922"/>
    </location>
</feature>
<proteinExistence type="predicted"/>
<feature type="region of interest" description="Disordered" evidence="1">
    <location>
        <begin position="2260"/>
        <end position="2301"/>
    </location>
</feature>